<reference evidence="3 4" key="1">
    <citation type="submission" date="2016-07" db="EMBL/GenBank/DDBJ databases">
        <title>Pervasive Adenine N6-methylation of Active Genes in Fungi.</title>
        <authorList>
            <consortium name="DOE Joint Genome Institute"/>
            <person name="Mondo S.J."/>
            <person name="Dannebaum R.O."/>
            <person name="Kuo R.C."/>
            <person name="Labutti K."/>
            <person name="Haridas S."/>
            <person name="Kuo A."/>
            <person name="Salamov A."/>
            <person name="Ahrendt S.R."/>
            <person name="Lipzen A."/>
            <person name="Sullivan W."/>
            <person name="Andreopoulos W.B."/>
            <person name="Clum A."/>
            <person name="Lindquist E."/>
            <person name="Daum C."/>
            <person name="Ramamoorthy G.K."/>
            <person name="Gryganskyi A."/>
            <person name="Culley D."/>
            <person name="Magnuson J.K."/>
            <person name="James T.Y."/>
            <person name="O'Malley M.A."/>
            <person name="Stajich J.E."/>
            <person name="Spatafora J.W."/>
            <person name="Visel A."/>
            <person name="Grigoriev I.V."/>
        </authorList>
    </citation>
    <scope>NUCLEOTIDE SEQUENCE [LARGE SCALE GENOMIC DNA]</scope>
    <source>
        <strain evidence="3 4">NRRL 1336</strain>
    </source>
</reference>
<accession>A0A1X2HZE5</accession>
<name>A0A1X2HZE5_9FUNG</name>
<dbReference type="SMART" id="SM00516">
    <property type="entry name" value="SEC14"/>
    <property type="match status" value="1"/>
</dbReference>
<evidence type="ECO:0000313" key="3">
    <source>
        <dbReference type="EMBL" id="ORZ05989.1"/>
    </source>
</evidence>
<feature type="region of interest" description="Disordered" evidence="1">
    <location>
        <begin position="329"/>
        <end position="357"/>
    </location>
</feature>
<dbReference type="Proteomes" id="UP000193560">
    <property type="component" value="Unassembled WGS sequence"/>
</dbReference>
<dbReference type="InterPro" id="IPR052432">
    <property type="entry name" value="PITP/CRAL-TRIO"/>
</dbReference>
<dbReference type="PANTHER" id="PTHR46590:SF4">
    <property type="entry name" value="CRAL-TRIO DOMAIN-CONTAINING PROTEIN"/>
    <property type="match status" value="1"/>
</dbReference>
<evidence type="ECO:0000256" key="1">
    <source>
        <dbReference type="SAM" id="MobiDB-lite"/>
    </source>
</evidence>
<proteinExistence type="predicted"/>
<evidence type="ECO:0000313" key="4">
    <source>
        <dbReference type="Proteomes" id="UP000193560"/>
    </source>
</evidence>
<protein>
    <submittedName>
        <fullName evidence="3">CRAL-TRIO domain-containing protein</fullName>
    </submittedName>
</protein>
<evidence type="ECO:0000259" key="2">
    <source>
        <dbReference type="PROSITE" id="PS50191"/>
    </source>
</evidence>
<dbReference type="EMBL" id="MCGE01000041">
    <property type="protein sequence ID" value="ORZ05989.1"/>
    <property type="molecule type" value="Genomic_DNA"/>
</dbReference>
<dbReference type="AlphaFoldDB" id="A0A1X2HZE5"/>
<organism evidence="3 4">
    <name type="scientific">Absidia repens</name>
    <dbReference type="NCBI Taxonomy" id="90262"/>
    <lineage>
        <taxon>Eukaryota</taxon>
        <taxon>Fungi</taxon>
        <taxon>Fungi incertae sedis</taxon>
        <taxon>Mucoromycota</taxon>
        <taxon>Mucoromycotina</taxon>
        <taxon>Mucoromycetes</taxon>
        <taxon>Mucorales</taxon>
        <taxon>Cunninghamellaceae</taxon>
        <taxon>Absidia</taxon>
    </lineage>
</organism>
<dbReference type="PROSITE" id="PS50191">
    <property type="entry name" value="CRAL_TRIO"/>
    <property type="match status" value="1"/>
</dbReference>
<comment type="caution">
    <text evidence="3">The sequence shown here is derived from an EMBL/GenBank/DDBJ whole genome shotgun (WGS) entry which is preliminary data.</text>
</comment>
<dbReference type="Gene3D" id="3.40.525.10">
    <property type="entry name" value="CRAL-TRIO lipid binding domain"/>
    <property type="match status" value="1"/>
</dbReference>
<sequence length="522" mass="60342">MTCDIQDRLIELNALFKESGDIIGNLQQRLKERLSQTISQSDLNNAFRYCQDRVTIFRHLVETNFDSEKAYQQLYDTAHWRISNQVDQLTWRFFPEWFEEGFAFYHKYDRWGQPVLVVRLRHFPVDFIRQQQQAQEESSGDCNKKATLEYLVQPFVCYMLEIARRLTYDETCRKERQQQQNGCSDGPMLLPLVIEFNVVIDLVDAPYIPIDASFVELLSHLVQCRFPFMVGNISVLNFSWLHQGLWQVLKLLLSDDTKDRITFVTGDHLLQSIPKENLLQELGGSDDCTWNIQFKKVLQKFDTMLQYDILSSPPLSSTAMELPETSLFHDTDDTTRLDDKSSQYKDENEKCDMKDPVDGPLKQSLGQFGVAMQRRQLGLRMGYPFLSSYLIDQLTAPNGSKSSKIVDKEYEANQVMVTSLVENTHQGLVMEGSTQTQTQAEDAFSILTSDADDYRQKHSFSSLLRRSLCWLILYVFLRIPLESLIYRHLAPFVDPQHLLSSTIGLTTGMAMIMGTLIQVVDF</sequence>
<dbReference type="STRING" id="90262.A0A1X2HZE5"/>
<keyword evidence="4" id="KW-1185">Reference proteome</keyword>
<dbReference type="InterPro" id="IPR001251">
    <property type="entry name" value="CRAL-TRIO_dom"/>
</dbReference>
<dbReference type="Pfam" id="PF00650">
    <property type="entry name" value="CRAL_TRIO"/>
    <property type="match status" value="1"/>
</dbReference>
<feature type="domain" description="CRAL-TRIO" evidence="2">
    <location>
        <begin position="105"/>
        <end position="290"/>
    </location>
</feature>
<dbReference type="SUPFAM" id="SSF46938">
    <property type="entry name" value="CRAL/TRIO N-terminal domain"/>
    <property type="match status" value="1"/>
</dbReference>
<dbReference type="InterPro" id="IPR036273">
    <property type="entry name" value="CRAL/TRIO_N_dom_sf"/>
</dbReference>
<dbReference type="SUPFAM" id="SSF52087">
    <property type="entry name" value="CRAL/TRIO domain"/>
    <property type="match status" value="1"/>
</dbReference>
<dbReference type="InterPro" id="IPR036865">
    <property type="entry name" value="CRAL-TRIO_dom_sf"/>
</dbReference>
<dbReference type="OrthoDB" id="2287533at2759"/>
<dbReference type="CDD" id="cd00170">
    <property type="entry name" value="SEC14"/>
    <property type="match status" value="1"/>
</dbReference>
<dbReference type="PANTHER" id="PTHR46590">
    <property type="entry name" value="PHOSPHATIDYLINOSITOL TRANSFER PROTEIN CSR1-RELATED"/>
    <property type="match status" value="1"/>
</dbReference>
<gene>
    <name evidence="3" type="ORF">BCR42DRAFT_427432</name>
</gene>